<evidence type="ECO:0000313" key="3">
    <source>
        <dbReference type="WBParaSite" id="ACOC_0000007801-mRNA-1"/>
    </source>
</evidence>
<protein>
    <submittedName>
        <fullName evidence="3">ZP domain-containing protein</fullName>
    </submittedName>
</protein>
<dbReference type="EMBL" id="UYYA01000006">
    <property type="protein sequence ID" value="VDM51664.1"/>
    <property type="molecule type" value="Genomic_DNA"/>
</dbReference>
<dbReference type="AlphaFoldDB" id="A0A0R3P9I8"/>
<accession>A0A0R3P9I8</accession>
<organism evidence="3">
    <name type="scientific">Angiostrongylus costaricensis</name>
    <name type="common">Nematode worm</name>
    <dbReference type="NCBI Taxonomy" id="334426"/>
    <lineage>
        <taxon>Eukaryota</taxon>
        <taxon>Metazoa</taxon>
        <taxon>Ecdysozoa</taxon>
        <taxon>Nematoda</taxon>
        <taxon>Chromadorea</taxon>
        <taxon>Rhabditida</taxon>
        <taxon>Rhabditina</taxon>
        <taxon>Rhabditomorpha</taxon>
        <taxon>Strongyloidea</taxon>
        <taxon>Metastrongylidae</taxon>
        <taxon>Angiostrongylus</taxon>
    </lineage>
</organism>
<gene>
    <name evidence="1" type="ORF">ACOC_LOCUS79</name>
</gene>
<reference evidence="1 2" key="2">
    <citation type="submission" date="2018-11" db="EMBL/GenBank/DDBJ databases">
        <authorList>
            <consortium name="Pathogen Informatics"/>
        </authorList>
    </citation>
    <scope>NUCLEOTIDE SEQUENCE [LARGE SCALE GENOMIC DNA]</scope>
    <source>
        <strain evidence="1 2">Costa Rica</strain>
    </source>
</reference>
<proteinExistence type="predicted"/>
<evidence type="ECO:0000313" key="2">
    <source>
        <dbReference type="Proteomes" id="UP000267027"/>
    </source>
</evidence>
<name>A0A0R3P9I8_ANGCS</name>
<dbReference type="OrthoDB" id="267048at2759"/>
<keyword evidence="2" id="KW-1185">Reference proteome</keyword>
<dbReference type="WBParaSite" id="ACOC_0000007801-mRNA-1">
    <property type="protein sequence ID" value="ACOC_0000007801-mRNA-1"/>
    <property type="gene ID" value="ACOC_0000007801"/>
</dbReference>
<evidence type="ECO:0000313" key="1">
    <source>
        <dbReference type="EMBL" id="VDM51664.1"/>
    </source>
</evidence>
<sequence>MHKGCAFLTYCHRDSAMKCQAALHDQKTLPGVSSPDYLVLSGLVKKSSTGAVIFLQSSFNVKNDFSLRINDDIVLFRCSQKLQ</sequence>
<reference evidence="3" key="1">
    <citation type="submission" date="2017-02" db="UniProtKB">
        <authorList>
            <consortium name="WormBaseParasite"/>
        </authorList>
    </citation>
    <scope>IDENTIFICATION</scope>
</reference>
<dbReference type="Proteomes" id="UP000267027">
    <property type="component" value="Unassembled WGS sequence"/>
</dbReference>